<sequence length="107" mass="12940">MYFDQPFLHFRKSVSWLCRRFLHTIRDSAQQKPWRENPSSAPRALLLLFFALLSLRFRDSQVHGLRSDLFQFFAKFEPEEMRVSNLDLFFGFSFGMWKTNQLILHFC</sequence>
<evidence type="ECO:0000313" key="2">
    <source>
        <dbReference type="Proteomes" id="UP001293593"/>
    </source>
</evidence>
<keyword evidence="2" id="KW-1185">Reference proteome</keyword>
<evidence type="ECO:0000313" key="1">
    <source>
        <dbReference type="EMBL" id="KAK4255952.1"/>
    </source>
</evidence>
<name>A0AAE1M745_9FABA</name>
<gene>
    <name evidence="1" type="ORF">QN277_008877</name>
</gene>
<organism evidence="1 2">
    <name type="scientific">Acacia crassicarpa</name>
    <name type="common">northern wattle</name>
    <dbReference type="NCBI Taxonomy" id="499986"/>
    <lineage>
        <taxon>Eukaryota</taxon>
        <taxon>Viridiplantae</taxon>
        <taxon>Streptophyta</taxon>
        <taxon>Embryophyta</taxon>
        <taxon>Tracheophyta</taxon>
        <taxon>Spermatophyta</taxon>
        <taxon>Magnoliopsida</taxon>
        <taxon>eudicotyledons</taxon>
        <taxon>Gunneridae</taxon>
        <taxon>Pentapetalae</taxon>
        <taxon>rosids</taxon>
        <taxon>fabids</taxon>
        <taxon>Fabales</taxon>
        <taxon>Fabaceae</taxon>
        <taxon>Caesalpinioideae</taxon>
        <taxon>mimosoid clade</taxon>
        <taxon>Acacieae</taxon>
        <taxon>Acacia</taxon>
    </lineage>
</organism>
<comment type="caution">
    <text evidence="1">The sequence shown here is derived from an EMBL/GenBank/DDBJ whole genome shotgun (WGS) entry which is preliminary data.</text>
</comment>
<reference evidence="1" key="1">
    <citation type="submission" date="2023-10" db="EMBL/GenBank/DDBJ databases">
        <title>Chromosome-level genome of the transformable northern wattle, Acacia crassicarpa.</title>
        <authorList>
            <person name="Massaro I."/>
            <person name="Sinha N.R."/>
            <person name="Poethig S."/>
            <person name="Leichty A.R."/>
        </authorList>
    </citation>
    <scope>NUCLEOTIDE SEQUENCE</scope>
    <source>
        <strain evidence="1">Acra3RX</strain>
        <tissue evidence="1">Leaf</tissue>
    </source>
</reference>
<dbReference type="Proteomes" id="UP001293593">
    <property type="component" value="Unassembled WGS sequence"/>
</dbReference>
<proteinExistence type="predicted"/>
<protein>
    <submittedName>
        <fullName evidence="1">Uncharacterized protein</fullName>
    </submittedName>
</protein>
<accession>A0AAE1M745</accession>
<dbReference type="EMBL" id="JAWXYG010000013">
    <property type="protein sequence ID" value="KAK4255952.1"/>
    <property type="molecule type" value="Genomic_DNA"/>
</dbReference>
<dbReference type="AlphaFoldDB" id="A0AAE1M745"/>